<proteinExistence type="predicted"/>
<reference evidence="6" key="1">
    <citation type="submission" date="2025-08" db="UniProtKB">
        <authorList>
            <consortium name="RefSeq"/>
        </authorList>
    </citation>
    <scope>IDENTIFICATION</scope>
    <source>
        <tissue evidence="6">Total insect</tissue>
    </source>
</reference>
<dbReference type="PANTHER" id="PTHR17469">
    <property type="entry name" value="SPERM SPECIFIC ANTIGEN 2-RELATED"/>
    <property type="match status" value="1"/>
</dbReference>
<dbReference type="OrthoDB" id="6088188at2759"/>
<evidence type="ECO:0000256" key="1">
    <source>
        <dbReference type="SAM" id="Coils"/>
    </source>
</evidence>
<keyword evidence="1" id="KW-0175">Coiled coil</keyword>
<evidence type="ECO:0000256" key="3">
    <source>
        <dbReference type="SAM" id="SignalP"/>
    </source>
</evidence>
<dbReference type="Pfam" id="PF14722">
    <property type="entry name" value="KRAP_IP3R_bind"/>
    <property type="match status" value="1"/>
</dbReference>
<evidence type="ECO:0000313" key="6">
    <source>
        <dbReference type="RefSeq" id="XP_034249392.1"/>
    </source>
</evidence>
<dbReference type="GO" id="GO:0005102">
    <property type="term" value="F:signaling receptor binding"/>
    <property type="evidence" value="ECO:0007669"/>
    <property type="project" value="InterPro"/>
</dbReference>
<keyword evidence="3" id="KW-0732">Signal</keyword>
<feature type="region of interest" description="Disordered" evidence="2">
    <location>
        <begin position="703"/>
        <end position="750"/>
    </location>
</feature>
<protein>
    <submittedName>
        <fullName evidence="6">Uncharacterized protein LOC117650245 isoform X1</fullName>
    </submittedName>
</protein>
<feature type="coiled-coil region" evidence="1">
    <location>
        <begin position="1282"/>
        <end position="1309"/>
    </location>
</feature>
<feature type="signal peptide" evidence="3">
    <location>
        <begin position="1"/>
        <end position="18"/>
    </location>
</feature>
<keyword evidence="5" id="KW-1185">Reference proteome</keyword>
<feature type="compositionally biased region" description="Polar residues" evidence="2">
    <location>
        <begin position="1081"/>
        <end position="1098"/>
    </location>
</feature>
<organism evidence="6">
    <name type="scientific">Thrips palmi</name>
    <name type="common">Melon thrips</name>
    <dbReference type="NCBI Taxonomy" id="161013"/>
    <lineage>
        <taxon>Eukaryota</taxon>
        <taxon>Metazoa</taxon>
        <taxon>Ecdysozoa</taxon>
        <taxon>Arthropoda</taxon>
        <taxon>Hexapoda</taxon>
        <taxon>Insecta</taxon>
        <taxon>Pterygota</taxon>
        <taxon>Neoptera</taxon>
        <taxon>Paraneoptera</taxon>
        <taxon>Thysanoptera</taxon>
        <taxon>Terebrantia</taxon>
        <taxon>Thripoidea</taxon>
        <taxon>Thripidae</taxon>
        <taxon>Thrips</taxon>
    </lineage>
</organism>
<feature type="compositionally biased region" description="Polar residues" evidence="2">
    <location>
        <begin position="1041"/>
        <end position="1060"/>
    </location>
</feature>
<dbReference type="InterPro" id="IPR043444">
    <property type="entry name" value="TESPA1-like"/>
</dbReference>
<evidence type="ECO:0000313" key="5">
    <source>
        <dbReference type="Proteomes" id="UP000515158"/>
    </source>
</evidence>
<feature type="region of interest" description="Disordered" evidence="2">
    <location>
        <begin position="1023"/>
        <end position="1101"/>
    </location>
</feature>
<evidence type="ECO:0000256" key="2">
    <source>
        <dbReference type="SAM" id="MobiDB-lite"/>
    </source>
</evidence>
<feature type="region of interest" description="Disordered" evidence="2">
    <location>
        <begin position="56"/>
        <end position="84"/>
    </location>
</feature>
<name>A0A6P8ZVN9_THRPL</name>
<feature type="domain" description="ITPR-interacting" evidence="4">
    <location>
        <begin position="457"/>
        <end position="604"/>
    </location>
</feature>
<feature type="region of interest" description="Disordered" evidence="2">
    <location>
        <begin position="406"/>
        <end position="482"/>
    </location>
</feature>
<dbReference type="CTD" id="37039"/>
<dbReference type="KEGG" id="tpal:117650245"/>
<dbReference type="InterPro" id="IPR029325">
    <property type="entry name" value="ITPR-bd"/>
</dbReference>
<feature type="compositionally biased region" description="Polar residues" evidence="2">
    <location>
        <begin position="735"/>
        <end position="750"/>
    </location>
</feature>
<dbReference type="RefSeq" id="XP_034249392.1">
    <property type="nucleotide sequence ID" value="XM_034393501.1"/>
</dbReference>
<feature type="compositionally biased region" description="Basic and acidic residues" evidence="2">
    <location>
        <begin position="56"/>
        <end position="72"/>
    </location>
</feature>
<evidence type="ECO:0000259" key="4">
    <source>
        <dbReference type="SMART" id="SM01257"/>
    </source>
</evidence>
<accession>A0A6P8ZVN9</accession>
<gene>
    <name evidence="6" type="primary">LOC117650245</name>
</gene>
<dbReference type="InParanoid" id="A0A6P8ZVN9"/>
<feature type="compositionally biased region" description="Polar residues" evidence="2">
    <location>
        <begin position="463"/>
        <end position="479"/>
    </location>
</feature>
<feature type="region of interest" description="Disordered" evidence="2">
    <location>
        <begin position="612"/>
        <end position="646"/>
    </location>
</feature>
<feature type="chain" id="PRO_5027715622" evidence="3">
    <location>
        <begin position="19"/>
        <end position="1431"/>
    </location>
</feature>
<feature type="compositionally biased region" description="Acidic residues" evidence="2">
    <location>
        <begin position="1061"/>
        <end position="1071"/>
    </location>
</feature>
<sequence length="1431" mass="156745">MVLKTALHVLDFLSSCGSQCCDSKNRSSKSEGPTQTLQNRVRDAFRRGLQWKWERDAGPTFSGHKESERHGELPQGHELTDSSTQRHWPTFAPIAIQKFRRLFSTDSANNASCEQGLDNDSEGKSHSVAPCSKNIRKENTREGKMVRMKAKDIKSGEKVTSPEFSEENQFADHISSVPAASVQFDSLNQSSKEESQDCISLCPSKMEENPVEVSGTVKSHSLNLKSIVGEIKASDDENISVNKDCVSTNQSIVCDVVKGKSPIAIAHGEKESDALDSFSNDVKKPERVSGSLCAPSDMVTICETDVKNLDLMSNNLKDNSANQYLDDDSPGPSLALASSNSVISSKNESISTSMAMNTKDARKASIQKHKKLLEPLYLNINSASSAGPHARKSPVTVQEWVDSIPISSHLDDDPEDANTDGDLSLTAPETQIGNVCPSVTLRPAPGSGATVADQRREAFSRDASPSLQSDTGSHASSVDSYLEARRPDPEEVLLGLGFGGSLHAKEAEVSRIPARFLQPSQVKGVAIDDFLRYQQDLIETFESGYSGYRGLTGGAQVPSVIVAKIMEKLREHERESSTKSSAGSSPGHHADISRRRFSRAAHRVTILAKMKSRDSLTSSAPAHSVLNPDNRKFLDNQGSKSPEISRKRMIIGHRSFTFDGDGQLIEAEANPLEVAHAEPIVPSKPPLPRPLVHKDSVLSSATSLSLTSYDSDSDTDEAGGADRITNEAVGDKNNCEPQLSQNTSISDTNENLSLSPVMANVANNGVQNAFDKKKTPLPVIPDLVLSLNENVSVGLKTSTPIRCISWKDLHQVNSAPSTPLVDAPTPIPALWTHAEESSSGSEPYNHKNGKLQEYLKQRNQSALQNNPELLASLKAYSKIEPEQTPSPNARQSSFYKISDFVLPDDCTSSLDSPESQSSLPADAQQLQRMCSMPKSSSMFLDKELRRKLSLNSSVDSYIARSVAHSPDLKNWSTSSVSSWESEKDFSPKLLVDKILNEEENPVFDEQTVAITHEPEVDATVNRRRGSLKRQKKVDEEDLLRGTSSSSNLNVNRPNIATDQGDSFEMEELSVEEEIRGARTGSAHSDSSGFQEEPNQNKPSLKAALGKQLSQSEPMLCTKFFPEELAQIQVDPLKRLSLPVIRIQDESGLTQWHATSICQSDEPVTSSLRRVQSLPCQLSRLGLRRLSECFSPGSMTDSIGNMFSSCSDESVIHVPRTSIDVTAEEQPEVSPLPAAILDYEGEVEALRAPRECCKCHCSLKNSLSKCHSDLLLSQENDQSFSNISSSLKTLKEAQNEINNVVQQMQNHSCLSFGCKMKDTLEQVASVVYQQNSLCLLLEGFSSDLLSTIKNLSAQSMSEDLHSTHNTLNTPNIPKKTLKEVSSSPLHSSENCVTLCRIVEKENRRLQELVQMNVDELARIRLLLETLLQNSKV</sequence>
<dbReference type="PANTHER" id="PTHR17469:SF15">
    <property type="entry name" value="ITPR-INTERACTING DOMAIN-CONTAINING PROTEIN"/>
    <property type="match status" value="1"/>
</dbReference>
<feature type="region of interest" description="Disordered" evidence="2">
    <location>
        <begin position="571"/>
        <end position="595"/>
    </location>
</feature>
<dbReference type="Proteomes" id="UP000515158">
    <property type="component" value="Unplaced"/>
</dbReference>
<dbReference type="SMART" id="SM01257">
    <property type="entry name" value="KRAP_IP3R_bind"/>
    <property type="match status" value="1"/>
</dbReference>
<dbReference type="GeneID" id="117650245"/>